<dbReference type="Pfam" id="PF16087">
    <property type="entry name" value="DUF4817"/>
    <property type="match status" value="1"/>
</dbReference>
<comment type="caution">
    <text evidence="2">The sequence shown here is derived from an EMBL/GenBank/DDBJ whole genome shotgun (WGS) entry which is preliminary data.</text>
</comment>
<evidence type="ECO:0000313" key="3">
    <source>
        <dbReference type="Proteomes" id="UP001458880"/>
    </source>
</evidence>
<keyword evidence="3" id="KW-1185">Reference proteome</keyword>
<evidence type="ECO:0000313" key="2">
    <source>
        <dbReference type="EMBL" id="KAK9754396.1"/>
    </source>
</evidence>
<reference evidence="2 3" key="1">
    <citation type="journal article" date="2024" name="BMC Genomics">
        <title>De novo assembly and annotation of Popillia japonica's genome with initial clues to its potential as an invasive pest.</title>
        <authorList>
            <person name="Cucini C."/>
            <person name="Boschi S."/>
            <person name="Funari R."/>
            <person name="Cardaioli E."/>
            <person name="Iannotti N."/>
            <person name="Marturano G."/>
            <person name="Paoli F."/>
            <person name="Bruttini M."/>
            <person name="Carapelli A."/>
            <person name="Frati F."/>
            <person name="Nardi F."/>
        </authorList>
    </citation>
    <scope>NUCLEOTIDE SEQUENCE [LARGE SCALE GENOMIC DNA]</scope>
    <source>
        <strain evidence="2">DMR45628</strain>
    </source>
</reference>
<organism evidence="2 3">
    <name type="scientific">Popillia japonica</name>
    <name type="common">Japanese beetle</name>
    <dbReference type="NCBI Taxonomy" id="7064"/>
    <lineage>
        <taxon>Eukaryota</taxon>
        <taxon>Metazoa</taxon>
        <taxon>Ecdysozoa</taxon>
        <taxon>Arthropoda</taxon>
        <taxon>Hexapoda</taxon>
        <taxon>Insecta</taxon>
        <taxon>Pterygota</taxon>
        <taxon>Neoptera</taxon>
        <taxon>Endopterygota</taxon>
        <taxon>Coleoptera</taxon>
        <taxon>Polyphaga</taxon>
        <taxon>Scarabaeiformia</taxon>
        <taxon>Scarabaeidae</taxon>
        <taxon>Rutelinae</taxon>
        <taxon>Popillia</taxon>
    </lineage>
</organism>
<protein>
    <submittedName>
        <fullName evidence="2">Helix-turn-helix domain (DUF4817)</fullName>
    </submittedName>
</protein>
<name>A0AAW1N7Q0_POPJA</name>
<gene>
    <name evidence="2" type="ORF">QE152_g1321</name>
</gene>
<dbReference type="Proteomes" id="UP001458880">
    <property type="component" value="Unassembled WGS sequence"/>
</dbReference>
<sequence>MENYSLQQRICVKLYYCGQSYRQIHDALACMDEIQQIPSVTMLQRLVEKFKSTGSVRVSSHEDLRADNAQRHNLEAKQTPPGFQNLRLTKLKKKTEVSVIHEEELAPGDTMNRAEFCDDGKSE</sequence>
<dbReference type="InterPro" id="IPR032135">
    <property type="entry name" value="DUF4817"/>
</dbReference>
<feature type="domain" description="DUF4817" evidence="1">
    <location>
        <begin position="6"/>
        <end position="56"/>
    </location>
</feature>
<dbReference type="AlphaFoldDB" id="A0AAW1N7Q0"/>
<accession>A0AAW1N7Q0</accession>
<proteinExistence type="predicted"/>
<evidence type="ECO:0000259" key="1">
    <source>
        <dbReference type="Pfam" id="PF16087"/>
    </source>
</evidence>
<dbReference type="EMBL" id="JASPKY010000008">
    <property type="protein sequence ID" value="KAK9754396.1"/>
    <property type="molecule type" value="Genomic_DNA"/>
</dbReference>